<dbReference type="Pfam" id="PF19589">
    <property type="entry name" value="DUF6095"/>
    <property type="match status" value="1"/>
</dbReference>
<organism evidence="2 3">
    <name type="scientific">Lutibacter maritimus</name>
    <dbReference type="NCBI Taxonomy" id="593133"/>
    <lineage>
        <taxon>Bacteria</taxon>
        <taxon>Pseudomonadati</taxon>
        <taxon>Bacteroidota</taxon>
        <taxon>Flavobacteriia</taxon>
        <taxon>Flavobacteriales</taxon>
        <taxon>Flavobacteriaceae</taxon>
        <taxon>Lutibacter</taxon>
    </lineage>
</organism>
<sequence length="75" mass="8376">MATNKKELVKGLKYELGALPLLLFSPIIITIGYKAIKLQNNYLWLIVGIIMAITAIILGFMGIKIILDALFDKKK</sequence>
<reference evidence="3" key="1">
    <citation type="submission" date="2016-10" db="EMBL/GenBank/DDBJ databases">
        <authorList>
            <person name="Varghese N."/>
            <person name="Submissions S."/>
        </authorList>
    </citation>
    <scope>NUCLEOTIDE SEQUENCE [LARGE SCALE GENOMIC DNA]</scope>
    <source>
        <strain evidence="3">DSM 24450</strain>
    </source>
</reference>
<dbReference type="InterPro" id="IPR046077">
    <property type="entry name" value="DUF6095"/>
</dbReference>
<dbReference type="AlphaFoldDB" id="A0A1I6SCS0"/>
<keyword evidence="1" id="KW-0812">Transmembrane</keyword>
<dbReference type="STRING" id="593133.SAMN04488006_2938"/>
<dbReference type="RefSeq" id="WP_090228986.1">
    <property type="nucleotide sequence ID" value="NZ_FOZP01000008.1"/>
</dbReference>
<dbReference type="EMBL" id="FOZP01000008">
    <property type="protein sequence ID" value="SFS74766.1"/>
    <property type="molecule type" value="Genomic_DNA"/>
</dbReference>
<dbReference type="Proteomes" id="UP000199312">
    <property type="component" value="Unassembled WGS sequence"/>
</dbReference>
<gene>
    <name evidence="2" type="ORF">SAMN04488006_2938</name>
</gene>
<keyword evidence="3" id="KW-1185">Reference proteome</keyword>
<evidence type="ECO:0000313" key="3">
    <source>
        <dbReference type="Proteomes" id="UP000199312"/>
    </source>
</evidence>
<evidence type="ECO:0000256" key="1">
    <source>
        <dbReference type="SAM" id="Phobius"/>
    </source>
</evidence>
<protein>
    <submittedName>
        <fullName evidence="2">Uncharacterized protein</fullName>
    </submittedName>
</protein>
<accession>A0A1I6SCS0</accession>
<name>A0A1I6SCS0_9FLAO</name>
<keyword evidence="1" id="KW-1133">Transmembrane helix</keyword>
<proteinExistence type="predicted"/>
<dbReference type="OrthoDB" id="1447634at2"/>
<feature type="transmembrane region" description="Helical" evidence="1">
    <location>
        <begin position="12"/>
        <end position="36"/>
    </location>
</feature>
<keyword evidence="1" id="KW-0472">Membrane</keyword>
<feature type="transmembrane region" description="Helical" evidence="1">
    <location>
        <begin position="42"/>
        <end position="67"/>
    </location>
</feature>
<evidence type="ECO:0000313" key="2">
    <source>
        <dbReference type="EMBL" id="SFS74766.1"/>
    </source>
</evidence>